<reference evidence="1 2" key="1">
    <citation type="journal article" date="2006" name="Science">
        <title>The genome of black cottonwood, Populus trichocarpa (Torr. &amp; Gray).</title>
        <authorList>
            <person name="Tuskan G.A."/>
            <person name="Difazio S."/>
            <person name="Jansson S."/>
            <person name="Bohlmann J."/>
            <person name="Grigoriev I."/>
            <person name="Hellsten U."/>
            <person name="Putnam N."/>
            <person name="Ralph S."/>
            <person name="Rombauts S."/>
            <person name="Salamov A."/>
            <person name="Schein J."/>
            <person name="Sterck L."/>
            <person name="Aerts A."/>
            <person name="Bhalerao R.R."/>
            <person name="Bhalerao R.P."/>
            <person name="Blaudez D."/>
            <person name="Boerjan W."/>
            <person name="Brun A."/>
            <person name="Brunner A."/>
            <person name="Busov V."/>
            <person name="Campbell M."/>
            <person name="Carlson J."/>
            <person name="Chalot M."/>
            <person name="Chapman J."/>
            <person name="Chen G.L."/>
            <person name="Cooper D."/>
            <person name="Coutinho P.M."/>
            <person name="Couturier J."/>
            <person name="Covert S."/>
            <person name="Cronk Q."/>
            <person name="Cunningham R."/>
            <person name="Davis J."/>
            <person name="Degroeve S."/>
            <person name="Dejardin A."/>
            <person name="Depamphilis C."/>
            <person name="Detter J."/>
            <person name="Dirks B."/>
            <person name="Dubchak I."/>
            <person name="Duplessis S."/>
            <person name="Ehlting J."/>
            <person name="Ellis B."/>
            <person name="Gendler K."/>
            <person name="Goodstein D."/>
            <person name="Gribskov M."/>
            <person name="Grimwood J."/>
            <person name="Groover A."/>
            <person name="Gunter L."/>
            <person name="Hamberger B."/>
            <person name="Heinze B."/>
            <person name="Helariutta Y."/>
            <person name="Henrissat B."/>
            <person name="Holligan D."/>
            <person name="Holt R."/>
            <person name="Huang W."/>
            <person name="Islam-Faridi N."/>
            <person name="Jones S."/>
            <person name="Jones-Rhoades M."/>
            <person name="Jorgensen R."/>
            <person name="Joshi C."/>
            <person name="Kangasjarvi J."/>
            <person name="Karlsson J."/>
            <person name="Kelleher C."/>
            <person name="Kirkpatrick R."/>
            <person name="Kirst M."/>
            <person name="Kohler A."/>
            <person name="Kalluri U."/>
            <person name="Larimer F."/>
            <person name="Leebens-Mack J."/>
            <person name="Leple J.C."/>
            <person name="Locascio P."/>
            <person name="Lou Y."/>
            <person name="Lucas S."/>
            <person name="Martin F."/>
            <person name="Montanini B."/>
            <person name="Napoli C."/>
            <person name="Nelson D.R."/>
            <person name="Nelson C."/>
            <person name="Nieminen K."/>
            <person name="Nilsson O."/>
            <person name="Pereda V."/>
            <person name="Peter G."/>
            <person name="Philippe R."/>
            <person name="Pilate G."/>
            <person name="Poliakov A."/>
            <person name="Razumovskaya J."/>
            <person name="Richardson P."/>
            <person name="Rinaldi C."/>
            <person name="Ritland K."/>
            <person name="Rouze P."/>
            <person name="Ryaboy D."/>
            <person name="Schmutz J."/>
            <person name="Schrader J."/>
            <person name="Segerman B."/>
            <person name="Shin H."/>
            <person name="Siddiqui A."/>
            <person name="Sterky F."/>
            <person name="Terry A."/>
            <person name="Tsai C.J."/>
            <person name="Uberbacher E."/>
            <person name="Unneberg P."/>
            <person name="Vahala J."/>
            <person name="Wall K."/>
            <person name="Wessler S."/>
            <person name="Yang G."/>
            <person name="Yin T."/>
            <person name="Douglas C."/>
            <person name="Marra M."/>
            <person name="Sandberg G."/>
            <person name="Van de Peer Y."/>
            <person name="Rokhsar D."/>
        </authorList>
    </citation>
    <scope>NUCLEOTIDE SEQUENCE [LARGE SCALE GENOMIC DNA]</scope>
    <source>
        <strain evidence="2">cv. Nisqually</strain>
    </source>
</reference>
<name>A0ACC0RMP9_POPTR</name>
<accession>A0ACC0RMP9</accession>
<organism evidence="1 2">
    <name type="scientific">Populus trichocarpa</name>
    <name type="common">Western balsam poplar</name>
    <name type="synonym">Populus balsamifera subsp. trichocarpa</name>
    <dbReference type="NCBI Taxonomy" id="3694"/>
    <lineage>
        <taxon>Eukaryota</taxon>
        <taxon>Viridiplantae</taxon>
        <taxon>Streptophyta</taxon>
        <taxon>Embryophyta</taxon>
        <taxon>Tracheophyta</taxon>
        <taxon>Spermatophyta</taxon>
        <taxon>Magnoliopsida</taxon>
        <taxon>eudicotyledons</taxon>
        <taxon>Gunneridae</taxon>
        <taxon>Pentapetalae</taxon>
        <taxon>rosids</taxon>
        <taxon>fabids</taxon>
        <taxon>Malpighiales</taxon>
        <taxon>Salicaceae</taxon>
        <taxon>Saliceae</taxon>
        <taxon>Populus</taxon>
    </lineage>
</organism>
<protein>
    <submittedName>
        <fullName evidence="1">Uncharacterized protein</fullName>
    </submittedName>
</protein>
<dbReference type="EMBL" id="CM009307">
    <property type="protein sequence ID" value="KAI9378560.1"/>
    <property type="molecule type" value="Genomic_DNA"/>
</dbReference>
<evidence type="ECO:0000313" key="1">
    <source>
        <dbReference type="EMBL" id="KAI9378560.1"/>
    </source>
</evidence>
<gene>
    <name evidence="1" type="ORF">POPTR_018G111650v4</name>
</gene>
<proteinExistence type="predicted"/>
<evidence type="ECO:0000313" key="2">
    <source>
        <dbReference type="Proteomes" id="UP000006729"/>
    </source>
</evidence>
<dbReference type="Proteomes" id="UP000006729">
    <property type="component" value="Chromosome 18"/>
</dbReference>
<sequence>MEGANREREGRRKKKKRKEGKIREKGKELEEISLKVLLTILNRIFGSFV</sequence>
<keyword evidence="2" id="KW-1185">Reference proteome</keyword>
<comment type="caution">
    <text evidence="1">The sequence shown here is derived from an EMBL/GenBank/DDBJ whole genome shotgun (WGS) entry which is preliminary data.</text>
</comment>